<dbReference type="PANTHER" id="PTHR43166:SF4">
    <property type="entry name" value="PHOSPHONATES IMPORT ATP-BINDING PROTEIN PHNC"/>
    <property type="match status" value="1"/>
</dbReference>
<proteinExistence type="inferred from homology"/>
<evidence type="ECO:0000313" key="7">
    <source>
        <dbReference type="Proteomes" id="UP001181046"/>
    </source>
</evidence>
<comment type="similarity">
    <text evidence="1">Belongs to the ABC transporter superfamily.</text>
</comment>
<evidence type="ECO:0000259" key="5">
    <source>
        <dbReference type="PROSITE" id="PS50893"/>
    </source>
</evidence>
<feature type="domain" description="ABC transporter" evidence="5">
    <location>
        <begin position="6"/>
        <end position="240"/>
    </location>
</feature>
<dbReference type="Pfam" id="PF00005">
    <property type="entry name" value="ABC_tran"/>
    <property type="match status" value="1"/>
</dbReference>
<dbReference type="GO" id="GO:0005524">
    <property type="term" value="F:ATP binding"/>
    <property type="evidence" value="ECO:0007669"/>
    <property type="project" value="UniProtKB-KW"/>
</dbReference>
<comment type="caution">
    <text evidence="6">The sequence shown here is derived from an EMBL/GenBank/DDBJ whole genome shotgun (WGS) entry which is preliminary data.</text>
</comment>
<dbReference type="Gene3D" id="3.40.50.300">
    <property type="entry name" value="P-loop containing nucleotide triphosphate hydrolases"/>
    <property type="match status" value="1"/>
</dbReference>
<dbReference type="SMART" id="SM00382">
    <property type="entry name" value="AAA"/>
    <property type="match status" value="1"/>
</dbReference>
<dbReference type="InterPro" id="IPR050086">
    <property type="entry name" value="MetN_ABC_transporter-like"/>
</dbReference>
<dbReference type="InterPro" id="IPR003593">
    <property type="entry name" value="AAA+_ATPase"/>
</dbReference>
<evidence type="ECO:0000256" key="3">
    <source>
        <dbReference type="ARBA" id="ARBA00022741"/>
    </source>
</evidence>
<evidence type="ECO:0000256" key="1">
    <source>
        <dbReference type="ARBA" id="ARBA00005417"/>
    </source>
</evidence>
<keyword evidence="7" id="KW-1185">Reference proteome</keyword>
<dbReference type="Proteomes" id="UP001181046">
    <property type="component" value="Unassembled WGS sequence"/>
</dbReference>
<dbReference type="InterPro" id="IPR030679">
    <property type="entry name" value="ABC_ATPase_HisP-typ"/>
</dbReference>
<dbReference type="PIRSF" id="PIRSF039085">
    <property type="entry name" value="ABC_ATPase_HisP"/>
    <property type="match status" value="1"/>
</dbReference>
<dbReference type="RefSeq" id="WP_137617922.1">
    <property type="nucleotide sequence ID" value="NZ_BJDX01000002.1"/>
</dbReference>
<dbReference type="InterPro" id="IPR003439">
    <property type="entry name" value="ABC_transporter-like_ATP-bd"/>
</dbReference>
<dbReference type="EMBL" id="JARQAJ010000002">
    <property type="protein sequence ID" value="MDT2759181.1"/>
    <property type="molecule type" value="Genomic_DNA"/>
</dbReference>
<sequence length="250" mass="28241">MAETIIATKKLNKSYQEKAVLHDIDLVIEKGEIVSLIGPSGSGKSSLLRCLNGLEEITSGEILFHDRTLSLKEKDWQDVRKKIGMVFQSYDLFPNRTVLENLTIGPVMVKKADPKVSEATALTWLKRVGLQDYAQHYPRELSGGQKQRVAIVRSLCMEPELILLDEITASLDPEMVREVLEVILNLAKTDTTMFIVTHEMAFARQVSDRIIFMAEGRIVEENTAAEFFVQPRTERAKAFIDSLNFENLAE</sequence>
<reference evidence="6" key="1">
    <citation type="submission" date="2023-03" db="EMBL/GenBank/DDBJ databases">
        <authorList>
            <person name="Shen W."/>
            <person name="Cai J."/>
        </authorList>
    </citation>
    <scope>NUCLEOTIDE SEQUENCE</scope>
    <source>
        <strain evidence="6">P66-3</strain>
    </source>
</reference>
<keyword evidence="2" id="KW-0813">Transport</keyword>
<dbReference type="PROSITE" id="PS50893">
    <property type="entry name" value="ABC_TRANSPORTER_2"/>
    <property type="match status" value="1"/>
</dbReference>
<name>A0ABU3F932_9ENTE</name>
<accession>A0ABU3F932</accession>
<evidence type="ECO:0000313" key="6">
    <source>
        <dbReference type="EMBL" id="MDT2759181.1"/>
    </source>
</evidence>
<evidence type="ECO:0000256" key="2">
    <source>
        <dbReference type="ARBA" id="ARBA00022448"/>
    </source>
</evidence>
<dbReference type="InterPro" id="IPR017871">
    <property type="entry name" value="ABC_transporter-like_CS"/>
</dbReference>
<evidence type="ECO:0000256" key="4">
    <source>
        <dbReference type="ARBA" id="ARBA00022840"/>
    </source>
</evidence>
<dbReference type="SUPFAM" id="SSF52540">
    <property type="entry name" value="P-loop containing nucleoside triphosphate hydrolases"/>
    <property type="match status" value="1"/>
</dbReference>
<dbReference type="CDD" id="cd03262">
    <property type="entry name" value="ABC_HisP_GlnQ"/>
    <property type="match status" value="1"/>
</dbReference>
<organism evidence="6 7">
    <name type="scientific">Enterococcus xiangfangensis</name>
    <dbReference type="NCBI Taxonomy" id="1296537"/>
    <lineage>
        <taxon>Bacteria</taxon>
        <taxon>Bacillati</taxon>
        <taxon>Bacillota</taxon>
        <taxon>Bacilli</taxon>
        <taxon>Lactobacillales</taxon>
        <taxon>Enterococcaceae</taxon>
        <taxon>Enterococcus</taxon>
    </lineage>
</organism>
<dbReference type="PROSITE" id="PS00211">
    <property type="entry name" value="ABC_TRANSPORTER_1"/>
    <property type="match status" value="1"/>
</dbReference>
<gene>
    <name evidence="6" type="ORF">P7H27_05330</name>
</gene>
<dbReference type="PANTHER" id="PTHR43166">
    <property type="entry name" value="AMINO ACID IMPORT ATP-BINDING PROTEIN"/>
    <property type="match status" value="1"/>
</dbReference>
<protein>
    <submittedName>
        <fullName evidence="6">Amino acid ABC transporter ATP-binding protein</fullName>
    </submittedName>
</protein>
<keyword evidence="3" id="KW-0547">Nucleotide-binding</keyword>
<keyword evidence="4 6" id="KW-0067">ATP-binding</keyword>
<dbReference type="InterPro" id="IPR027417">
    <property type="entry name" value="P-loop_NTPase"/>
</dbReference>